<dbReference type="InterPro" id="IPR000073">
    <property type="entry name" value="AB_hydrolase_1"/>
</dbReference>
<evidence type="ECO:0000313" key="2">
    <source>
        <dbReference type="EMBL" id="QNE34896.1"/>
    </source>
</evidence>
<dbReference type="SUPFAM" id="SSF53474">
    <property type="entry name" value="alpha/beta-Hydrolases"/>
    <property type="match status" value="1"/>
</dbReference>
<accession>A0A7G6Y8T1</accession>
<organism evidence="2 3">
    <name type="scientific">Leifsonia shinshuensis</name>
    <dbReference type="NCBI Taxonomy" id="150026"/>
    <lineage>
        <taxon>Bacteria</taxon>
        <taxon>Bacillati</taxon>
        <taxon>Actinomycetota</taxon>
        <taxon>Actinomycetes</taxon>
        <taxon>Micrococcales</taxon>
        <taxon>Microbacteriaceae</taxon>
        <taxon>Leifsonia</taxon>
    </lineage>
</organism>
<dbReference type="Proteomes" id="UP000515511">
    <property type="component" value="Chromosome"/>
</dbReference>
<name>A0A7G6Y8T1_9MICO</name>
<dbReference type="PANTHER" id="PTHR43433">
    <property type="entry name" value="HYDROLASE, ALPHA/BETA FOLD FAMILY PROTEIN"/>
    <property type="match status" value="1"/>
</dbReference>
<dbReference type="Pfam" id="PF00561">
    <property type="entry name" value="Abhydrolase_1"/>
    <property type="match status" value="1"/>
</dbReference>
<proteinExistence type="predicted"/>
<evidence type="ECO:0000313" key="3">
    <source>
        <dbReference type="Proteomes" id="UP000515511"/>
    </source>
</evidence>
<dbReference type="PANTHER" id="PTHR43433:SF5">
    <property type="entry name" value="AB HYDROLASE-1 DOMAIN-CONTAINING PROTEIN"/>
    <property type="match status" value="1"/>
</dbReference>
<dbReference type="KEGG" id="lse:F1C12_06980"/>
<dbReference type="GO" id="GO:0046503">
    <property type="term" value="P:glycerolipid catabolic process"/>
    <property type="evidence" value="ECO:0007669"/>
    <property type="project" value="TreeGrafter"/>
</dbReference>
<dbReference type="RefSeq" id="WP_185278067.1">
    <property type="nucleotide sequence ID" value="NZ_CP043641.1"/>
</dbReference>
<sequence>MPPLATADDGAPIAFEERGSGVPLLLIAGQATGMHGWGPFADALAEDFRVIVFDHRGIGDSGEGDPASYSTRQFADDALAVLDEAGVSAAHVLGHSMGGRAAQWLAAEHPSRVRRLVLIGTTASDRAGGAGYRRDPAVIGDLLSGDPERMLPLFFEADWARAHPEAVAGFFDRVASRAALRGHFAASRDHDAREALGRIRAETLVIHGSQDALTPVAHARLLAAGIPDARMLELDARHGLHLDTPEVLDAVRAFLGAH</sequence>
<dbReference type="Gene3D" id="3.40.50.1820">
    <property type="entry name" value="alpha/beta hydrolase"/>
    <property type="match status" value="1"/>
</dbReference>
<dbReference type="EMBL" id="CP043641">
    <property type="protein sequence ID" value="QNE34896.1"/>
    <property type="molecule type" value="Genomic_DNA"/>
</dbReference>
<feature type="domain" description="AB hydrolase-1" evidence="1">
    <location>
        <begin position="23"/>
        <end position="121"/>
    </location>
</feature>
<dbReference type="PRINTS" id="PR00111">
    <property type="entry name" value="ABHYDROLASE"/>
</dbReference>
<protein>
    <submittedName>
        <fullName evidence="2">Alpha/beta fold hydrolase</fullName>
    </submittedName>
</protein>
<dbReference type="InterPro" id="IPR029058">
    <property type="entry name" value="AB_hydrolase_fold"/>
</dbReference>
<evidence type="ECO:0000259" key="1">
    <source>
        <dbReference type="Pfam" id="PF00561"/>
    </source>
</evidence>
<dbReference type="GO" id="GO:0004806">
    <property type="term" value="F:triacylglycerol lipase activity"/>
    <property type="evidence" value="ECO:0007669"/>
    <property type="project" value="TreeGrafter"/>
</dbReference>
<dbReference type="InterPro" id="IPR050471">
    <property type="entry name" value="AB_hydrolase"/>
</dbReference>
<keyword evidence="2" id="KW-0378">Hydrolase</keyword>
<reference evidence="3" key="1">
    <citation type="submission" date="2019-09" db="EMBL/GenBank/DDBJ databases">
        <title>Antimicrobial potential of Antarctic Bacteria.</title>
        <authorList>
            <person name="Benaud N."/>
            <person name="Edwards R.J."/>
            <person name="Ferrari B.C."/>
        </authorList>
    </citation>
    <scope>NUCLEOTIDE SEQUENCE [LARGE SCALE GENOMIC DNA]</scope>
    <source>
        <strain evidence="3">INR9</strain>
    </source>
</reference>
<dbReference type="AlphaFoldDB" id="A0A7G6Y8T1"/>
<gene>
    <name evidence="2" type="ORF">F1C12_06980</name>
</gene>